<keyword evidence="7" id="KW-0206">Cytoskeleton</keyword>
<keyword evidence="4" id="KW-0282">Flagellum</keyword>
<evidence type="ECO:0000256" key="7">
    <source>
        <dbReference type="ARBA" id="ARBA00023212"/>
    </source>
</evidence>
<feature type="region of interest" description="Disordered" evidence="10">
    <location>
        <begin position="96"/>
        <end position="142"/>
    </location>
</feature>
<comment type="caution">
    <text evidence="11">The sequence shown here is derived from an EMBL/GenBank/DDBJ whole genome shotgun (WGS) entry which is preliminary data.</text>
</comment>
<accession>A0A0V0R6X7</accession>
<dbReference type="EMBL" id="LDAU01000034">
    <property type="protein sequence ID" value="KRX10226.1"/>
    <property type="molecule type" value="Genomic_DNA"/>
</dbReference>
<dbReference type="Proteomes" id="UP000054937">
    <property type="component" value="Unassembled WGS sequence"/>
</dbReference>
<evidence type="ECO:0000313" key="11">
    <source>
        <dbReference type="EMBL" id="KRX10226.1"/>
    </source>
</evidence>
<gene>
    <name evidence="11" type="ORF">PPERSA_07311</name>
</gene>
<keyword evidence="8" id="KW-0966">Cell projection</keyword>
<dbReference type="AlphaFoldDB" id="A0A0V0R6X7"/>
<comment type="similarity">
    <text evidence="2">Belongs to the RIB43A family.</text>
</comment>
<proteinExistence type="inferred from homology"/>
<dbReference type="Pfam" id="PF05914">
    <property type="entry name" value="RIB43A"/>
    <property type="match status" value="1"/>
</dbReference>
<sequence>MKRTKEAYFRPHQQPEQTEGMSGLREFDGEDLAFDSRRQYQKQQQKFWLEQQMQENKMKKLQEKQEEQAYAIQTMEINRMRGMLEDEFNQKKAELRAAQRETNEQLSKQRKDEIEQEKQKRLNYEQDEVRTTLQRGVKRPYP</sequence>
<comment type="subunit">
    <text evidence="9">Microtubule inner protein component of sperm flagellar doublet microtubules.</text>
</comment>
<keyword evidence="12" id="KW-1185">Reference proteome</keyword>
<evidence type="ECO:0000256" key="3">
    <source>
        <dbReference type="ARBA" id="ARBA00022490"/>
    </source>
</evidence>
<evidence type="ECO:0000313" key="12">
    <source>
        <dbReference type="Proteomes" id="UP000054937"/>
    </source>
</evidence>
<dbReference type="PANTHER" id="PTHR14517:SF6">
    <property type="entry name" value="RE41410P"/>
    <property type="match status" value="1"/>
</dbReference>
<evidence type="ECO:0000256" key="10">
    <source>
        <dbReference type="SAM" id="MobiDB-lite"/>
    </source>
</evidence>
<evidence type="ECO:0000256" key="8">
    <source>
        <dbReference type="ARBA" id="ARBA00023273"/>
    </source>
</evidence>
<evidence type="ECO:0000256" key="2">
    <source>
        <dbReference type="ARBA" id="ARBA00006875"/>
    </source>
</evidence>
<dbReference type="PANTHER" id="PTHR14517">
    <property type="entry name" value="RIB43A-RELATED"/>
    <property type="match status" value="1"/>
</dbReference>
<keyword evidence="5" id="KW-0175">Coiled coil</keyword>
<dbReference type="OMA" id="ERAYATQ"/>
<name>A0A0V0R6X7_PSEPJ</name>
<dbReference type="OrthoDB" id="308880at2759"/>
<feature type="region of interest" description="Disordered" evidence="10">
    <location>
        <begin position="1"/>
        <end position="24"/>
    </location>
</feature>
<feature type="compositionally biased region" description="Basic and acidic residues" evidence="10">
    <location>
        <begin position="96"/>
        <end position="130"/>
    </location>
</feature>
<organism evidence="11 12">
    <name type="scientific">Pseudocohnilembus persalinus</name>
    <name type="common">Ciliate</name>
    <dbReference type="NCBI Taxonomy" id="266149"/>
    <lineage>
        <taxon>Eukaryota</taxon>
        <taxon>Sar</taxon>
        <taxon>Alveolata</taxon>
        <taxon>Ciliophora</taxon>
        <taxon>Intramacronucleata</taxon>
        <taxon>Oligohymenophorea</taxon>
        <taxon>Scuticociliatia</taxon>
        <taxon>Philasterida</taxon>
        <taxon>Pseudocohnilembidae</taxon>
        <taxon>Pseudocohnilembus</taxon>
    </lineage>
</organism>
<dbReference type="InParanoid" id="A0A0V0R6X7"/>
<evidence type="ECO:0000256" key="4">
    <source>
        <dbReference type="ARBA" id="ARBA00022846"/>
    </source>
</evidence>
<dbReference type="InterPro" id="IPR008805">
    <property type="entry name" value="RIB43A"/>
</dbReference>
<evidence type="ECO:0000256" key="5">
    <source>
        <dbReference type="ARBA" id="ARBA00023054"/>
    </source>
</evidence>
<keyword evidence="6" id="KW-0969">Cilium</keyword>
<evidence type="ECO:0000256" key="6">
    <source>
        <dbReference type="ARBA" id="ARBA00023069"/>
    </source>
</evidence>
<evidence type="ECO:0000256" key="1">
    <source>
        <dbReference type="ARBA" id="ARBA00004611"/>
    </source>
</evidence>
<reference evidence="11 12" key="1">
    <citation type="journal article" date="2015" name="Sci. Rep.">
        <title>Genome of the facultative scuticociliatosis pathogen Pseudocohnilembus persalinus provides insight into its virulence through horizontal gene transfer.</title>
        <authorList>
            <person name="Xiong J."/>
            <person name="Wang G."/>
            <person name="Cheng J."/>
            <person name="Tian M."/>
            <person name="Pan X."/>
            <person name="Warren A."/>
            <person name="Jiang C."/>
            <person name="Yuan D."/>
            <person name="Miao W."/>
        </authorList>
    </citation>
    <scope>NUCLEOTIDE SEQUENCE [LARGE SCALE GENOMIC DNA]</scope>
    <source>
        <strain evidence="11">36N120E</strain>
    </source>
</reference>
<protein>
    <submittedName>
        <fullName evidence="11">Uncharacterized protein</fullName>
    </submittedName>
</protein>
<comment type="subcellular location">
    <subcellularLocation>
        <location evidence="1">Cytoplasm</location>
        <location evidence="1">Cytoskeleton</location>
        <location evidence="1">Flagellum axoneme</location>
    </subcellularLocation>
</comment>
<evidence type="ECO:0000256" key="9">
    <source>
        <dbReference type="ARBA" id="ARBA00046435"/>
    </source>
</evidence>
<keyword evidence="3" id="KW-0963">Cytoplasm</keyword>